<proteinExistence type="predicted"/>
<name>A0ABQ9L029_HEVBR</name>
<evidence type="ECO:0000313" key="2">
    <source>
        <dbReference type="EMBL" id="KAJ9154148.1"/>
    </source>
</evidence>
<dbReference type="Proteomes" id="UP001174677">
    <property type="component" value="Chromosome 15"/>
</dbReference>
<comment type="caution">
    <text evidence="2">The sequence shown here is derived from an EMBL/GenBank/DDBJ whole genome shotgun (WGS) entry which is preliminary data.</text>
</comment>
<evidence type="ECO:0000313" key="3">
    <source>
        <dbReference type="Proteomes" id="UP001174677"/>
    </source>
</evidence>
<feature type="region of interest" description="Disordered" evidence="1">
    <location>
        <begin position="1"/>
        <end position="29"/>
    </location>
</feature>
<dbReference type="EMBL" id="JARPOI010000015">
    <property type="protein sequence ID" value="KAJ9154148.1"/>
    <property type="molecule type" value="Genomic_DNA"/>
</dbReference>
<reference evidence="2 3" key="1">
    <citation type="journal article" date="2023" name="Plant Biotechnol. J.">
        <title>Chromosome-level wild Hevea brasiliensis genome provides new tools for genomic-assisted breeding and valuable loci to elevate rubber yield.</title>
        <authorList>
            <person name="Cheng H."/>
            <person name="Song X."/>
            <person name="Hu Y."/>
            <person name="Wu T."/>
            <person name="Yang Q."/>
            <person name="An Z."/>
            <person name="Feng S."/>
            <person name="Deng Z."/>
            <person name="Wu W."/>
            <person name="Zeng X."/>
            <person name="Tu M."/>
            <person name="Wang X."/>
            <person name="Huang H."/>
        </authorList>
    </citation>
    <scope>NUCLEOTIDE SEQUENCE [LARGE SCALE GENOMIC DNA]</scope>
    <source>
        <strain evidence="2">MT/VB/25A 57/8</strain>
    </source>
</reference>
<protein>
    <submittedName>
        <fullName evidence="2">Uncharacterized protein</fullName>
    </submittedName>
</protein>
<sequence>MSTQALVDHIESHMKDEGSSSRSQPNLMPCQRNPFNNPTSQASLQPTLPFPLNNYNLASFQERSPIFSATPLITSQRPSSEPQVSLLGVRSNYTIESQQVLFPRQSQRKAIEEPPSDFTKPFLQQLEKPYPHKTERKNRSDLDMLDLSLKL</sequence>
<gene>
    <name evidence="2" type="ORF">P3X46_027515</name>
</gene>
<evidence type="ECO:0000256" key="1">
    <source>
        <dbReference type="SAM" id="MobiDB-lite"/>
    </source>
</evidence>
<accession>A0ABQ9L029</accession>
<organism evidence="2 3">
    <name type="scientific">Hevea brasiliensis</name>
    <name type="common">Para rubber tree</name>
    <name type="synonym">Siphonia brasiliensis</name>
    <dbReference type="NCBI Taxonomy" id="3981"/>
    <lineage>
        <taxon>Eukaryota</taxon>
        <taxon>Viridiplantae</taxon>
        <taxon>Streptophyta</taxon>
        <taxon>Embryophyta</taxon>
        <taxon>Tracheophyta</taxon>
        <taxon>Spermatophyta</taxon>
        <taxon>Magnoliopsida</taxon>
        <taxon>eudicotyledons</taxon>
        <taxon>Gunneridae</taxon>
        <taxon>Pentapetalae</taxon>
        <taxon>rosids</taxon>
        <taxon>fabids</taxon>
        <taxon>Malpighiales</taxon>
        <taxon>Euphorbiaceae</taxon>
        <taxon>Crotonoideae</taxon>
        <taxon>Micrandreae</taxon>
        <taxon>Hevea</taxon>
    </lineage>
</organism>
<feature type="compositionally biased region" description="Basic and acidic residues" evidence="1">
    <location>
        <begin position="8"/>
        <end position="19"/>
    </location>
</feature>
<keyword evidence="3" id="KW-1185">Reference proteome</keyword>